<keyword evidence="4 9" id="KW-0812">Transmembrane</keyword>
<evidence type="ECO:0000313" key="11">
    <source>
        <dbReference type="Proteomes" id="UP000800035"/>
    </source>
</evidence>
<dbReference type="PANTHER" id="PTHR47844">
    <property type="entry name" value="SYNTHASE CPS1, PUTATIVE (AFU_ORTHOLOGUE AFUA_7G02500)-RELATED"/>
    <property type="match status" value="1"/>
</dbReference>
<keyword evidence="7" id="KW-0325">Glycoprotein</keyword>
<evidence type="ECO:0000256" key="6">
    <source>
        <dbReference type="ARBA" id="ARBA00023136"/>
    </source>
</evidence>
<name>A0A6A5TQH3_9PLEO</name>
<keyword evidence="5 9" id="KW-1133">Transmembrane helix</keyword>
<dbReference type="OrthoDB" id="2849215at2759"/>
<feature type="region of interest" description="Disordered" evidence="8">
    <location>
        <begin position="517"/>
        <end position="539"/>
    </location>
</feature>
<dbReference type="InterPro" id="IPR052427">
    <property type="entry name" value="Glycosyltrans_GT2/GT47"/>
</dbReference>
<feature type="transmembrane region" description="Helical" evidence="9">
    <location>
        <begin position="41"/>
        <end position="61"/>
    </location>
</feature>
<dbReference type="PANTHER" id="PTHR47844:SF1">
    <property type="entry name" value="EXOSTOSIN-LIKE 2"/>
    <property type="match status" value="1"/>
</dbReference>
<dbReference type="GO" id="GO:0016020">
    <property type="term" value="C:membrane"/>
    <property type="evidence" value="ECO:0007669"/>
    <property type="project" value="UniProtKB-SubCell"/>
</dbReference>
<proteinExistence type="predicted"/>
<evidence type="ECO:0000256" key="7">
    <source>
        <dbReference type="ARBA" id="ARBA00023180"/>
    </source>
</evidence>
<dbReference type="SUPFAM" id="SSF53448">
    <property type="entry name" value="Nucleotide-diphospho-sugar transferases"/>
    <property type="match status" value="1"/>
</dbReference>
<evidence type="ECO:0000256" key="4">
    <source>
        <dbReference type="ARBA" id="ARBA00022692"/>
    </source>
</evidence>
<gene>
    <name evidence="10" type="ORF">CC80DRAFT_506135</name>
</gene>
<reference evidence="10" key="1">
    <citation type="journal article" date="2020" name="Stud. Mycol.">
        <title>101 Dothideomycetes genomes: a test case for predicting lifestyles and emergence of pathogens.</title>
        <authorList>
            <person name="Haridas S."/>
            <person name="Albert R."/>
            <person name="Binder M."/>
            <person name="Bloem J."/>
            <person name="Labutti K."/>
            <person name="Salamov A."/>
            <person name="Andreopoulos B."/>
            <person name="Baker S."/>
            <person name="Barry K."/>
            <person name="Bills G."/>
            <person name="Bluhm B."/>
            <person name="Cannon C."/>
            <person name="Castanera R."/>
            <person name="Culley D."/>
            <person name="Daum C."/>
            <person name="Ezra D."/>
            <person name="Gonzalez J."/>
            <person name="Henrissat B."/>
            <person name="Kuo A."/>
            <person name="Liang C."/>
            <person name="Lipzen A."/>
            <person name="Lutzoni F."/>
            <person name="Magnuson J."/>
            <person name="Mondo S."/>
            <person name="Nolan M."/>
            <person name="Ohm R."/>
            <person name="Pangilinan J."/>
            <person name="Park H.-J."/>
            <person name="Ramirez L."/>
            <person name="Alfaro M."/>
            <person name="Sun H."/>
            <person name="Tritt A."/>
            <person name="Yoshinaga Y."/>
            <person name="Zwiers L.-H."/>
            <person name="Turgeon B."/>
            <person name="Goodwin S."/>
            <person name="Spatafora J."/>
            <person name="Crous P."/>
            <person name="Grigoriev I."/>
        </authorList>
    </citation>
    <scope>NUCLEOTIDE SEQUENCE</scope>
    <source>
        <strain evidence="10">CBS 675.92</strain>
    </source>
</reference>
<comment type="subcellular location">
    <subcellularLocation>
        <location evidence="1">Membrane</location>
    </subcellularLocation>
</comment>
<dbReference type="AlphaFoldDB" id="A0A6A5TQH3"/>
<feature type="transmembrane region" description="Helical" evidence="9">
    <location>
        <begin position="73"/>
        <end position="94"/>
    </location>
</feature>
<evidence type="ECO:0000256" key="5">
    <source>
        <dbReference type="ARBA" id="ARBA00022989"/>
    </source>
</evidence>
<sequence length="539" mass="61489">MAEFCNTIPDIAAALLGWLLLAWISYLIYESQGAPKSPSPWLAYLRLFVHMWPALLSFVAIRASEYSMDPTLIWFITLLTLRYNKTALGMIFWFRYRITLPSPAFKLTGANCTVIVATVGPDENTAFAEAVSSILINRPTRLVFSTNTEKAKLAVERKLPSILNALQVGNSAYQIEHKLGGITTTTDIVVTNTGVSNKRQQTVNGFNNVDTEIIIMADDTAIWTPTFISATLPAFEDEKVALVGTKKWVKHVPRVSDPTKSWIANMWNNYWTGFWNAMGGLYLIRHNFEIRSSNAADGGVFCVSGRTSLIRASIVRDVEFEREFLAEYITIPFINLTYGPLAADDDNFITRWVLNRGWDIKIQYSDEAMITTVLGKWPKFTQQCQRWSRTTFRQNTVALFIDRTIWWKWPVTVWTTYFPWMWNAALIWDPLMVFVLTRTNLYQTSSHPGTLMGNFVGFIYATKLVKTAPWFWKHPSDFFLYFFPIPAYLVFVYYHSVLKVYTFCTLGDTEWSGRKLSGPEIPPTQVPGTVKPEIGGDEV</sequence>
<dbReference type="Gene3D" id="3.90.550.10">
    <property type="entry name" value="Spore Coat Polysaccharide Biosynthesis Protein SpsA, Chain A"/>
    <property type="match status" value="1"/>
</dbReference>
<evidence type="ECO:0000256" key="9">
    <source>
        <dbReference type="SAM" id="Phobius"/>
    </source>
</evidence>
<dbReference type="EMBL" id="ML976997">
    <property type="protein sequence ID" value="KAF1954901.1"/>
    <property type="molecule type" value="Genomic_DNA"/>
</dbReference>
<dbReference type="Pfam" id="PF13641">
    <property type="entry name" value="Glyco_tranf_2_3"/>
    <property type="match status" value="1"/>
</dbReference>
<evidence type="ECO:0000313" key="10">
    <source>
        <dbReference type="EMBL" id="KAF1954901.1"/>
    </source>
</evidence>
<keyword evidence="2" id="KW-0328">Glycosyltransferase</keyword>
<organism evidence="10 11">
    <name type="scientific">Byssothecium circinans</name>
    <dbReference type="NCBI Taxonomy" id="147558"/>
    <lineage>
        <taxon>Eukaryota</taxon>
        <taxon>Fungi</taxon>
        <taxon>Dikarya</taxon>
        <taxon>Ascomycota</taxon>
        <taxon>Pezizomycotina</taxon>
        <taxon>Dothideomycetes</taxon>
        <taxon>Pleosporomycetidae</taxon>
        <taxon>Pleosporales</taxon>
        <taxon>Massarineae</taxon>
        <taxon>Massarinaceae</taxon>
        <taxon>Byssothecium</taxon>
    </lineage>
</organism>
<evidence type="ECO:0000256" key="1">
    <source>
        <dbReference type="ARBA" id="ARBA00004370"/>
    </source>
</evidence>
<keyword evidence="11" id="KW-1185">Reference proteome</keyword>
<evidence type="ECO:0008006" key="12">
    <source>
        <dbReference type="Google" id="ProtNLM"/>
    </source>
</evidence>
<feature type="transmembrane region" description="Helical" evidence="9">
    <location>
        <begin position="12"/>
        <end position="29"/>
    </location>
</feature>
<evidence type="ECO:0000256" key="2">
    <source>
        <dbReference type="ARBA" id="ARBA00022676"/>
    </source>
</evidence>
<accession>A0A6A5TQH3</accession>
<evidence type="ECO:0000256" key="8">
    <source>
        <dbReference type="SAM" id="MobiDB-lite"/>
    </source>
</evidence>
<feature type="transmembrane region" description="Helical" evidence="9">
    <location>
        <begin position="478"/>
        <end position="494"/>
    </location>
</feature>
<dbReference type="InterPro" id="IPR029044">
    <property type="entry name" value="Nucleotide-diphossugar_trans"/>
</dbReference>
<dbReference type="Proteomes" id="UP000800035">
    <property type="component" value="Unassembled WGS sequence"/>
</dbReference>
<dbReference type="GO" id="GO:0016757">
    <property type="term" value="F:glycosyltransferase activity"/>
    <property type="evidence" value="ECO:0007669"/>
    <property type="project" value="UniProtKB-KW"/>
</dbReference>
<protein>
    <recommendedName>
        <fullName evidence="12">Glycosyltransferase family 2 protein</fullName>
    </recommendedName>
</protein>
<keyword evidence="3" id="KW-0808">Transferase</keyword>
<evidence type="ECO:0000256" key="3">
    <source>
        <dbReference type="ARBA" id="ARBA00022679"/>
    </source>
</evidence>
<keyword evidence="6 9" id="KW-0472">Membrane</keyword>